<evidence type="ECO:0000256" key="1">
    <source>
        <dbReference type="SAM" id="SignalP"/>
    </source>
</evidence>
<sequence length="64" mass="6608">MRISFKSVLVLLPFFALLVDAKACTTAADCGCPAGQINPCGGATCFNGVCQDLFCGRPGTHCPV</sequence>
<protein>
    <recommendedName>
        <fullName evidence="4">Chitin-binding type-1 domain-containing protein</fullName>
    </recommendedName>
</protein>
<keyword evidence="1" id="KW-0732">Signal</keyword>
<gene>
    <name evidence="2" type="ORF">EXIGLDRAFT_723257</name>
</gene>
<name>A0A166A2C2_EXIGL</name>
<dbReference type="EMBL" id="KV426112">
    <property type="protein sequence ID" value="KZV87919.1"/>
    <property type="molecule type" value="Genomic_DNA"/>
</dbReference>
<proteinExistence type="predicted"/>
<dbReference type="Proteomes" id="UP000077266">
    <property type="component" value="Unassembled WGS sequence"/>
</dbReference>
<accession>A0A166A2C2</accession>
<keyword evidence="3" id="KW-1185">Reference proteome</keyword>
<evidence type="ECO:0000313" key="2">
    <source>
        <dbReference type="EMBL" id="KZV87919.1"/>
    </source>
</evidence>
<dbReference type="AlphaFoldDB" id="A0A166A2C2"/>
<evidence type="ECO:0000313" key="3">
    <source>
        <dbReference type="Proteomes" id="UP000077266"/>
    </source>
</evidence>
<feature type="non-terminal residue" evidence="2">
    <location>
        <position position="64"/>
    </location>
</feature>
<feature type="signal peptide" evidence="1">
    <location>
        <begin position="1"/>
        <end position="21"/>
    </location>
</feature>
<evidence type="ECO:0008006" key="4">
    <source>
        <dbReference type="Google" id="ProtNLM"/>
    </source>
</evidence>
<organism evidence="2 3">
    <name type="scientific">Exidia glandulosa HHB12029</name>
    <dbReference type="NCBI Taxonomy" id="1314781"/>
    <lineage>
        <taxon>Eukaryota</taxon>
        <taxon>Fungi</taxon>
        <taxon>Dikarya</taxon>
        <taxon>Basidiomycota</taxon>
        <taxon>Agaricomycotina</taxon>
        <taxon>Agaricomycetes</taxon>
        <taxon>Auriculariales</taxon>
        <taxon>Exidiaceae</taxon>
        <taxon>Exidia</taxon>
    </lineage>
</organism>
<dbReference type="InParanoid" id="A0A166A2C2"/>
<reference evidence="2 3" key="1">
    <citation type="journal article" date="2016" name="Mol. Biol. Evol.">
        <title>Comparative Genomics of Early-Diverging Mushroom-Forming Fungi Provides Insights into the Origins of Lignocellulose Decay Capabilities.</title>
        <authorList>
            <person name="Nagy L.G."/>
            <person name="Riley R."/>
            <person name="Tritt A."/>
            <person name="Adam C."/>
            <person name="Daum C."/>
            <person name="Floudas D."/>
            <person name="Sun H."/>
            <person name="Yadav J.S."/>
            <person name="Pangilinan J."/>
            <person name="Larsson K.H."/>
            <person name="Matsuura K."/>
            <person name="Barry K."/>
            <person name="Labutti K."/>
            <person name="Kuo R."/>
            <person name="Ohm R.A."/>
            <person name="Bhattacharya S.S."/>
            <person name="Shirouzu T."/>
            <person name="Yoshinaga Y."/>
            <person name="Martin F.M."/>
            <person name="Grigoriev I.V."/>
            <person name="Hibbett D.S."/>
        </authorList>
    </citation>
    <scope>NUCLEOTIDE SEQUENCE [LARGE SCALE GENOMIC DNA]</scope>
    <source>
        <strain evidence="2 3">HHB12029</strain>
    </source>
</reference>
<feature type="chain" id="PRO_5007870395" description="Chitin-binding type-1 domain-containing protein" evidence="1">
    <location>
        <begin position="22"/>
        <end position="64"/>
    </location>
</feature>